<dbReference type="EMBL" id="CT573213">
    <property type="protein sequence ID" value="CAJ63300.1"/>
    <property type="molecule type" value="Genomic_DNA"/>
</dbReference>
<dbReference type="eggNOG" id="COG0738">
    <property type="taxonomic scope" value="Bacteria"/>
</dbReference>
<dbReference type="CDD" id="cd06173">
    <property type="entry name" value="MFS_MefA_like"/>
    <property type="match status" value="1"/>
</dbReference>
<feature type="transmembrane region" description="Helical" evidence="7">
    <location>
        <begin position="59"/>
        <end position="82"/>
    </location>
</feature>
<protein>
    <submittedName>
        <fullName evidence="8">Antibiotic transport protein</fullName>
    </submittedName>
</protein>
<feature type="transmembrane region" description="Helical" evidence="7">
    <location>
        <begin position="331"/>
        <end position="349"/>
    </location>
</feature>
<dbReference type="GO" id="GO:0022857">
    <property type="term" value="F:transmembrane transporter activity"/>
    <property type="evidence" value="ECO:0007669"/>
    <property type="project" value="InterPro"/>
</dbReference>
<evidence type="ECO:0000313" key="9">
    <source>
        <dbReference type="Proteomes" id="UP000000657"/>
    </source>
</evidence>
<evidence type="ECO:0000256" key="1">
    <source>
        <dbReference type="ARBA" id="ARBA00004651"/>
    </source>
</evidence>
<feature type="compositionally biased region" description="Polar residues" evidence="6">
    <location>
        <begin position="209"/>
        <end position="222"/>
    </location>
</feature>
<evidence type="ECO:0000313" key="8">
    <source>
        <dbReference type="EMBL" id="CAJ63300.1"/>
    </source>
</evidence>
<comment type="subcellular location">
    <subcellularLocation>
        <location evidence="1">Cell membrane</location>
        <topology evidence="1">Multi-pass membrane protein</topology>
    </subcellularLocation>
</comment>
<feature type="region of interest" description="Disordered" evidence="6">
    <location>
        <begin position="208"/>
        <end position="241"/>
    </location>
</feature>
<organism evidence="8 9">
    <name type="scientific">Frankia alni (strain DSM 45986 / CECT 9034 / ACN14a)</name>
    <dbReference type="NCBI Taxonomy" id="326424"/>
    <lineage>
        <taxon>Bacteria</taxon>
        <taxon>Bacillati</taxon>
        <taxon>Actinomycetota</taxon>
        <taxon>Actinomycetes</taxon>
        <taxon>Frankiales</taxon>
        <taxon>Frankiaceae</taxon>
        <taxon>Frankia</taxon>
    </lineage>
</organism>
<feature type="transmembrane region" description="Helical" evidence="7">
    <location>
        <begin position="157"/>
        <end position="179"/>
    </location>
</feature>
<keyword evidence="9" id="KW-1185">Reference proteome</keyword>
<evidence type="ECO:0000256" key="7">
    <source>
        <dbReference type="SAM" id="Phobius"/>
    </source>
</evidence>
<dbReference type="OrthoDB" id="9815525at2"/>
<dbReference type="Proteomes" id="UP000000657">
    <property type="component" value="Chromosome"/>
</dbReference>
<dbReference type="STRING" id="326424.FRAAL4658"/>
<feature type="transmembrane region" description="Helical" evidence="7">
    <location>
        <begin position="395"/>
        <end position="415"/>
    </location>
</feature>
<feature type="transmembrane region" description="Helical" evidence="7">
    <location>
        <begin position="94"/>
        <end position="111"/>
    </location>
</feature>
<accession>Q0RGT6</accession>
<sequence length="448" mass="45739">MSGPGTAGAVETEPASARAGLGGRYARLWTASTLSAVGDGMSLTAAPLLAYTLTDDPRLVAGVTTALTLPYVLFGLPAGVLVDRVDLLRAMRGIDLFRGLLLLTLAVAVALDRGNLLVLYICFFLIGTCETFFRNASQVIVPSVVPRKLLVDANGRLLAAQTAGNEFVGPLLGSVLFAIAAAVPFGIDAASFLLSALLLSSLLGVRSAKPSTRRTGGPSTSERPADLPAAPGSGVDSAGPVSATRPGLLADMTTGARWLLRDRLLRGLALAAGGINLVLTAGLAVMVVHAHTVLGLGSIGYGLLLACQAVGAVFAARLAPRLVRRLGDEQALVCVAATMAAANVAVWLVPVGTGVGLALAAAACAGVTWDVVVVALRQTRIPRPLQGRVNSVYRLVAWGAMPVGAALGGLLSTAFGTPSVFAAGAVLMTMIAACLAEGARRRWISDPR</sequence>
<feature type="transmembrane region" description="Helical" evidence="7">
    <location>
        <begin position="117"/>
        <end position="136"/>
    </location>
</feature>
<dbReference type="SUPFAM" id="SSF103473">
    <property type="entry name" value="MFS general substrate transporter"/>
    <property type="match status" value="1"/>
</dbReference>
<dbReference type="Pfam" id="PF07690">
    <property type="entry name" value="MFS_1"/>
    <property type="match status" value="1"/>
</dbReference>
<dbReference type="KEGG" id="fal:FRAAL4658"/>
<feature type="transmembrane region" description="Helical" evidence="7">
    <location>
        <begin position="299"/>
        <end position="319"/>
    </location>
</feature>
<feature type="transmembrane region" description="Helical" evidence="7">
    <location>
        <begin position="28"/>
        <end position="53"/>
    </location>
</feature>
<proteinExistence type="predicted"/>
<dbReference type="AlphaFoldDB" id="Q0RGT6"/>
<evidence type="ECO:0000256" key="6">
    <source>
        <dbReference type="SAM" id="MobiDB-lite"/>
    </source>
</evidence>
<feature type="transmembrane region" description="Helical" evidence="7">
    <location>
        <begin position="355"/>
        <end position="375"/>
    </location>
</feature>
<dbReference type="InterPro" id="IPR011701">
    <property type="entry name" value="MFS"/>
</dbReference>
<evidence type="ECO:0000256" key="2">
    <source>
        <dbReference type="ARBA" id="ARBA00022475"/>
    </source>
</evidence>
<evidence type="ECO:0000256" key="5">
    <source>
        <dbReference type="ARBA" id="ARBA00023136"/>
    </source>
</evidence>
<feature type="transmembrane region" description="Helical" evidence="7">
    <location>
        <begin position="421"/>
        <end position="439"/>
    </location>
</feature>
<evidence type="ECO:0000256" key="3">
    <source>
        <dbReference type="ARBA" id="ARBA00022692"/>
    </source>
</evidence>
<dbReference type="Gene3D" id="1.20.1250.20">
    <property type="entry name" value="MFS general substrate transporter like domains"/>
    <property type="match status" value="1"/>
</dbReference>
<feature type="transmembrane region" description="Helical" evidence="7">
    <location>
        <begin position="267"/>
        <end position="287"/>
    </location>
</feature>
<gene>
    <name evidence="8" type="ordered locus">FRAAL4658</name>
</gene>
<evidence type="ECO:0000256" key="4">
    <source>
        <dbReference type="ARBA" id="ARBA00022989"/>
    </source>
</evidence>
<keyword evidence="2" id="KW-1003">Cell membrane</keyword>
<feature type="transmembrane region" description="Helical" evidence="7">
    <location>
        <begin position="185"/>
        <end position="205"/>
    </location>
</feature>
<dbReference type="HOGENOM" id="CLU_034180_13_0_11"/>
<dbReference type="InterPro" id="IPR036259">
    <property type="entry name" value="MFS_trans_sf"/>
</dbReference>
<dbReference type="RefSeq" id="WP_011605774.1">
    <property type="nucleotide sequence ID" value="NC_008278.1"/>
</dbReference>
<keyword evidence="5 7" id="KW-0472">Membrane</keyword>
<dbReference type="PANTHER" id="PTHR23513">
    <property type="entry name" value="INTEGRAL MEMBRANE EFFLUX PROTEIN-RELATED"/>
    <property type="match status" value="1"/>
</dbReference>
<dbReference type="GO" id="GO:0005886">
    <property type="term" value="C:plasma membrane"/>
    <property type="evidence" value="ECO:0007669"/>
    <property type="project" value="UniProtKB-SubCell"/>
</dbReference>
<name>Q0RGT6_FRAAA</name>
<keyword evidence="4 7" id="KW-1133">Transmembrane helix</keyword>
<dbReference type="PANTHER" id="PTHR23513:SF6">
    <property type="entry name" value="MAJOR FACILITATOR SUPERFAMILY ASSOCIATED DOMAIN-CONTAINING PROTEIN"/>
    <property type="match status" value="1"/>
</dbReference>
<keyword evidence="3 7" id="KW-0812">Transmembrane</keyword>
<reference evidence="8 9" key="1">
    <citation type="journal article" date="2007" name="Genome Res.">
        <title>Genome characteristics of facultatively symbiotic Frankia sp. strains reflect host range and host plant biogeography.</title>
        <authorList>
            <person name="Normand P."/>
            <person name="Lapierre P."/>
            <person name="Tisa L.S."/>
            <person name="Gogarten J.P."/>
            <person name="Alloisio N."/>
            <person name="Bagnarol E."/>
            <person name="Bassi C.A."/>
            <person name="Berry A.M."/>
            <person name="Bickhart D.M."/>
            <person name="Choisne N."/>
            <person name="Couloux A."/>
            <person name="Cournoyer B."/>
            <person name="Cruveiller S."/>
            <person name="Daubin V."/>
            <person name="Demange N."/>
            <person name="Francino M.P."/>
            <person name="Goltsman E."/>
            <person name="Huang Y."/>
            <person name="Kopp O.R."/>
            <person name="Labarre L."/>
            <person name="Lapidus A."/>
            <person name="Lavire C."/>
            <person name="Marechal J."/>
            <person name="Martinez M."/>
            <person name="Mastronunzio J.E."/>
            <person name="Mullin B.C."/>
            <person name="Niemann J."/>
            <person name="Pujic P."/>
            <person name="Rawnsley T."/>
            <person name="Rouy Z."/>
            <person name="Schenowitz C."/>
            <person name="Sellstedt A."/>
            <person name="Tavares F."/>
            <person name="Tomkins J.P."/>
            <person name="Vallenet D."/>
            <person name="Valverde C."/>
            <person name="Wall L.G."/>
            <person name="Wang Y."/>
            <person name="Medigue C."/>
            <person name="Benson D.R."/>
        </authorList>
    </citation>
    <scope>NUCLEOTIDE SEQUENCE [LARGE SCALE GENOMIC DNA]</scope>
    <source>
        <strain evidence="9">DSM 45986 / CECT 9034 / ACN14a</strain>
    </source>
</reference>